<protein>
    <submittedName>
        <fullName evidence="2">Uncharacterized protein</fullName>
    </submittedName>
</protein>
<proteinExistence type="predicted"/>
<feature type="non-terminal residue" evidence="2">
    <location>
        <position position="1"/>
    </location>
</feature>
<accession>X1PAI5</accession>
<reference evidence="2" key="1">
    <citation type="journal article" date="2014" name="Front. Microbiol.">
        <title>High frequency of phylogenetically diverse reductive dehalogenase-homologous genes in deep subseafloor sedimentary metagenomes.</title>
        <authorList>
            <person name="Kawai M."/>
            <person name="Futagami T."/>
            <person name="Toyoda A."/>
            <person name="Takaki Y."/>
            <person name="Nishi S."/>
            <person name="Hori S."/>
            <person name="Arai W."/>
            <person name="Tsubouchi T."/>
            <person name="Morono Y."/>
            <person name="Uchiyama I."/>
            <person name="Ito T."/>
            <person name="Fujiyama A."/>
            <person name="Inagaki F."/>
            <person name="Takami H."/>
        </authorList>
    </citation>
    <scope>NUCLEOTIDE SEQUENCE</scope>
    <source>
        <strain evidence="2">Expedition CK06-06</strain>
    </source>
</reference>
<dbReference type="AlphaFoldDB" id="X1PAI5"/>
<keyword evidence="1" id="KW-0812">Transmembrane</keyword>
<dbReference type="EMBL" id="BARV01024690">
    <property type="protein sequence ID" value="GAI36010.1"/>
    <property type="molecule type" value="Genomic_DNA"/>
</dbReference>
<keyword evidence="1" id="KW-0472">Membrane</keyword>
<evidence type="ECO:0000313" key="2">
    <source>
        <dbReference type="EMBL" id="GAI36010.1"/>
    </source>
</evidence>
<organism evidence="2">
    <name type="scientific">marine sediment metagenome</name>
    <dbReference type="NCBI Taxonomy" id="412755"/>
    <lineage>
        <taxon>unclassified sequences</taxon>
        <taxon>metagenomes</taxon>
        <taxon>ecological metagenomes</taxon>
    </lineage>
</organism>
<name>X1PAI5_9ZZZZ</name>
<feature type="transmembrane region" description="Helical" evidence="1">
    <location>
        <begin position="6"/>
        <end position="27"/>
    </location>
</feature>
<evidence type="ECO:0000256" key="1">
    <source>
        <dbReference type="SAM" id="Phobius"/>
    </source>
</evidence>
<comment type="caution">
    <text evidence="2">The sequence shown here is derived from an EMBL/GenBank/DDBJ whole genome shotgun (WGS) entry which is preliminary data.</text>
</comment>
<gene>
    <name evidence="2" type="ORF">S06H3_40252</name>
</gene>
<sequence length="32" mass="3388">TFAENPWLTLTALPFALGAITIGLCNVPMGRV</sequence>
<keyword evidence="1" id="KW-1133">Transmembrane helix</keyword>